<organism evidence="4 5">
    <name type="scientific">Coccomyxa viridis</name>
    <dbReference type="NCBI Taxonomy" id="1274662"/>
    <lineage>
        <taxon>Eukaryota</taxon>
        <taxon>Viridiplantae</taxon>
        <taxon>Chlorophyta</taxon>
        <taxon>core chlorophytes</taxon>
        <taxon>Trebouxiophyceae</taxon>
        <taxon>Trebouxiophyceae incertae sedis</taxon>
        <taxon>Coccomyxaceae</taxon>
        <taxon>Coccomyxa</taxon>
    </lineage>
</organism>
<evidence type="ECO:0000256" key="2">
    <source>
        <dbReference type="ARBA" id="ARBA00022801"/>
    </source>
</evidence>
<dbReference type="Proteomes" id="UP001497392">
    <property type="component" value="Unassembled WGS sequence"/>
</dbReference>
<keyword evidence="5" id="KW-1185">Reference proteome</keyword>
<sequence>MRQGSLMFLIEGPFGRILHTGDFRWEADFAESMLSDEVLTWAPVDKLFIDNTYAHPRYNFPSRAEACQAVLDLVLAHPDRTILIGVDKLGKEELLAAVAAATGERVCVPAERWSLLLMLGLPAERLFTTDTRAARIHAVLRHTVCHGHDQTFT</sequence>
<keyword evidence="1" id="KW-0540">Nuclease</keyword>
<comment type="caution">
    <text evidence="4">The sequence shown here is derived from an EMBL/GenBank/DDBJ whole genome shotgun (WGS) entry which is preliminary data.</text>
</comment>
<keyword evidence="3" id="KW-0269">Exonuclease</keyword>
<dbReference type="SUPFAM" id="SSF56281">
    <property type="entry name" value="Metallo-hydrolase/oxidoreductase"/>
    <property type="match status" value="1"/>
</dbReference>
<dbReference type="EMBL" id="CAXHTA020000018">
    <property type="protein sequence ID" value="CAL5228363.1"/>
    <property type="molecule type" value="Genomic_DNA"/>
</dbReference>
<dbReference type="InterPro" id="IPR036866">
    <property type="entry name" value="RibonucZ/Hydroxyglut_hydro"/>
</dbReference>
<reference evidence="4 5" key="1">
    <citation type="submission" date="2024-06" db="EMBL/GenBank/DDBJ databases">
        <authorList>
            <person name="Kraege A."/>
            <person name="Thomma B."/>
        </authorList>
    </citation>
    <scope>NUCLEOTIDE SEQUENCE [LARGE SCALE GENOMIC DNA]</scope>
</reference>
<proteinExistence type="predicted"/>
<dbReference type="Gene3D" id="3.40.50.12650">
    <property type="match status" value="1"/>
</dbReference>
<evidence type="ECO:0000256" key="3">
    <source>
        <dbReference type="ARBA" id="ARBA00022839"/>
    </source>
</evidence>
<name>A0ABP1GCF5_9CHLO</name>
<dbReference type="PANTHER" id="PTHR23240:SF8">
    <property type="entry name" value="PROTEIN ARTEMIS"/>
    <property type="match status" value="1"/>
</dbReference>
<evidence type="ECO:0000313" key="4">
    <source>
        <dbReference type="EMBL" id="CAL5228363.1"/>
    </source>
</evidence>
<accession>A0ABP1GCF5</accession>
<gene>
    <name evidence="4" type="primary">g11481</name>
    <name evidence="4" type="ORF">VP750_LOCUS10269</name>
</gene>
<dbReference type="PANTHER" id="PTHR23240">
    <property type="entry name" value="DNA CROSS-LINK REPAIR PROTEIN PSO2/SNM1-RELATED"/>
    <property type="match status" value="1"/>
</dbReference>
<keyword evidence="2" id="KW-0378">Hydrolase</keyword>
<protein>
    <submittedName>
        <fullName evidence="4">G11481 protein</fullName>
    </submittedName>
</protein>
<evidence type="ECO:0000313" key="5">
    <source>
        <dbReference type="Proteomes" id="UP001497392"/>
    </source>
</evidence>
<evidence type="ECO:0000256" key="1">
    <source>
        <dbReference type="ARBA" id="ARBA00022722"/>
    </source>
</evidence>